<reference evidence="10 12" key="2">
    <citation type="submission" date="2016-10" db="EMBL/GenBank/DDBJ databases">
        <authorList>
            <person name="Varghese N."/>
            <person name="Submissions S."/>
        </authorList>
    </citation>
    <scope>NUCLEOTIDE SEQUENCE [LARGE SCALE GENOMIC DNA]</scope>
    <source>
        <strain evidence="4 16">WG10</strain>
        <strain evidence="5 12">WG2</strain>
        <strain evidence="7 10">WG5</strain>
    </source>
</reference>
<evidence type="ECO:0000313" key="3">
    <source>
        <dbReference type="EMBL" id="PXV66433.1"/>
    </source>
</evidence>
<evidence type="ECO:0000313" key="16">
    <source>
        <dbReference type="Proteomes" id="UP000324896"/>
    </source>
</evidence>
<organism evidence="4 16">
    <name type="scientific">Halanaerobium congolense</name>
    <dbReference type="NCBI Taxonomy" id="54121"/>
    <lineage>
        <taxon>Bacteria</taxon>
        <taxon>Bacillati</taxon>
        <taxon>Bacillota</taxon>
        <taxon>Clostridia</taxon>
        <taxon>Halanaerobiales</taxon>
        <taxon>Halanaerobiaceae</taxon>
        <taxon>Halanaerobium</taxon>
    </lineage>
</organism>
<evidence type="ECO:0000313" key="4">
    <source>
        <dbReference type="EMBL" id="SDD33490.1"/>
    </source>
</evidence>
<gene>
    <name evidence="8" type="ORF">BY453_1121</name>
    <name evidence="9" type="ORF">C7954_102143</name>
    <name evidence="3" type="ORF">C8C78_11172</name>
    <name evidence="4" type="ORF">SAMN04488597_1621</name>
    <name evidence="5" type="ORF">SAMN04488598_10273</name>
    <name evidence="7" type="ORF">SAMN04515652_102109</name>
    <name evidence="6" type="ORF">SAMN04515654_13610</name>
</gene>
<evidence type="ECO:0000313" key="7">
    <source>
        <dbReference type="EMBL" id="SES65373.1"/>
    </source>
</evidence>
<dbReference type="AlphaFoldDB" id="A0A1G6TWK2"/>
<dbReference type="EMBL" id="FNEH01000036">
    <property type="protein sequence ID" value="SDJ22979.1"/>
    <property type="molecule type" value="Genomic_DNA"/>
</dbReference>
<dbReference type="PANTHER" id="PTHR43000">
    <property type="entry name" value="DTDP-D-GLUCOSE 4,6-DEHYDRATASE-RELATED"/>
    <property type="match status" value="1"/>
</dbReference>
<accession>A0A1G6TWK2</accession>
<dbReference type="EMBL" id="FNBJ01000002">
    <property type="protein sequence ID" value="SDE80807.1"/>
    <property type="molecule type" value="Genomic_DNA"/>
</dbReference>
<dbReference type="Proteomes" id="UP000247389">
    <property type="component" value="Unassembled WGS sequence"/>
</dbReference>
<protein>
    <submittedName>
        <fullName evidence="4">Nucleoside-diphosphate-sugar epimerase</fullName>
    </submittedName>
</protein>
<evidence type="ECO:0000313" key="5">
    <source>
        <dbReference type="EMBL" id="SDE80807.1"/>
    </source>
</evidence>
<evidence type="ECO:0000313" key="12">
    <source>
        <dbReference type="Proteomes" id="UP000199519"/>
    </source>
</evidence>
<feature type="domain" description="NAD-dependent epimerase/dehydratase" evidence="2">
    <location>
        <begin position="4"/>
        <end position="219"/>
    </location>
</feature>
<dbReference type="InterPro" id="IPR036291">
    <property type="entry name" value="NAD(P)-bd_dom_sf"/>
</dbReference>
<dbReference type="EMBL" id="FOHG01000002">
    <property type="protein sequence ID" value="SES65373.1"/>
    <property type="molecule type" value="Genomic_DNA"/>
</dbReference>
<evidence type="ECO:0000313" key="14">
    <source>
        <dbReference type="Proteomes" id="UP000295472"/>
    </source>
</evidence>
<dbReference type="InterPro" id="IPR001509">
    <property type="entry name" value="Epimerase_deHydtase"/>
</dbReference>
<dbReference type="Proteomes" id="UP000324896">
    <property type="component" value="Unassembled WGS sequence"/>
</dbReference>
<evidence type="ECO:0000313" key="6">
    <source>
        <dbReference type="EMBL" id="SDJ22979.1"/>
    </source>
</evidence>
<dbReference type="SUPFAM" id="SSF51735">
    <property type="entry name" value="NAD(P)-binding Rossmann-fold domains"/>
    <property type="match status" value="1"/>
</dbReference>
<reference evidence="3 13" key="3">
    <citation type="submission" date="2018-04" db="EMBL/GenBank/DDBJ databases">
        <title>Subsurface microbial communities from deep shales in Ohio and West Virginia, USA.</title>
        <authorList>
            <person name="Wrighton K."/>
        </authorList>
    </citation>
    <scope>NUCLEOTIDE SEQUENCE [LARGE SCALE GENOMIC DNA]</scope>
    <source>
        <strain evidence="9 14">DSMZ 11287</strain>
        <strain evidence="3 13">MSL28</strain>
    </source>
</reference>
<proteinExistence type="inferred from homology"/>
<dbReference type="EMBL" id="QICM01000011">
    <property type="protein sequence ID" value="PXV66433.1"/>
    <property type="molecule type" value="Genomic_DNA"/>
</dbReference>
<dbReference type="Proteomes" id="UP000295758">
    <property type="component" value="Unassembled WGS sequence"/>
</dbReference>
<evidence type="ECO:0000313" key="15">
    <source>
        <dbReference type="Proteomes" id="UP000295758"/>
    </source>
</evidence>
<evidence type="ECO:0000313" key="10">
    <source>
        <dbReference type="Proteomes" id="UP000198612"/>
    </source>
</evidence>
<evidence type="ECO:0000313" key="11">
    <source>
        <dbReference type="Proteomes" id="UP000198945"/>
    </source>
</evidence>
<name>A0A1G6TWK2_9FIRM</name>
<dbReference type="Proteomes" id="UP000295472">
    <property type="component" value="Unassembled WGS sequence"/>
</dbReference>
<dbReference type="Proteomes" id="UP000199519">
    <property type="component" value="Unassembled WGS sequence"/>
</dbReference>
<dbReference type="Proteomes" id="UP000198612">
    <property type="component" value="Unassembled WGS sequence"/>
</dbReference>
<evidence type="ECO:0000313" key="9">
    <source>
        <dbReference type="EMBL" id="TDX47977.1"/>
    </source>
</evidence>
<reference evidence="6 11" key="1">
    <citation type="submission" date="2016-10" db="EMBL/GenBank/DDBJ databases">
        <authorList>
            <person name="de Groot N.N."/>
        </authorList>
    </citation>
    <scope>NUCLEOTIDE SEQUENCE [LARGE SCALE GENOMIC DNA]</scope>
    <source>
        <strain evidence="6 11">WG7</strain>
    </source>
</reference>
<dbReference type="Proteomes" id="UP000198945">
    <property type="component" value="Unassembled WGS sequence"/>
</dbReference>
<reference evidence="8 15" key="4">
    <citation type="submission" date="2019-03" db="EMBL/GenBank/DDBJ databases">
        <title>Deep subsurface shale carbon reservoir microbial communities from Ohio and West Virginia, USA.</title>
        <authorList>
            <person name="Wrighton K."/>
        </authorList>
    </citation>
    <scope>NUCLEOTIDE SEQUENCE [LARGE SCALE GENOMIC DNA]</scope>
    <source>
        <strain evidence="8 15">UTICA-S4D12</strain>
    </source>
</reference>
<comment type="similarity">
    <text evidence="1">Belongs to the NAD(P)-dependent epimerase/dehydratase family.</text>
</comment>
<evidence type="ECO:0000313" key="13">
    <source>
        <dbReference type="Proteomes" id="UP000247389"/>
    </source>
</evidence>
<evidence type="ECO:0000259" key="2">
    <source>
        <dbReference type="Pfam" id="PF01370"/>
    </source>
</evidence>
<keyword evidence="12" id="KW-1185">Reference proteome</keyword>
<evidence type="ECO:0000313" key="8">
    <source>
        <dbReference type="EMBL" id="TDS31102.1"/>
    </source>
</evidence>
<dbReference type="EMBL" id="FMYT01000062">
    <property type="protein sequence ID" value="SDD33490.1"/>
    <property type="molecule type" value="Genomic_DNA"/>
</dbReference>
<dbReference type="Pfam" id="PF01370">
    <property type="entry name" value="Epimerase"/>
    <property type="match status" value="1"/>
</dbReference>
<dbReference type="GeneID" id="57011729"/>
<dbReference type="EMBL" id="SOAA01000012">
    <property type="protein sequence ID" value="TDS31102.1"/>
    <property type="molecule type" value="Genomic_DNA"/>
</dbReference>
<sequence>MKVLFIGGTGTISQAVSELAVKKGIELYLFNRGNNNHLAPKNAKIIEGNIRNPKDAAQKLKDYKFDVIVDWVAFDPEHVKNDIEIFRDKTDQYIFISSASAYQKPQTSYLIDESTPLSNPYWEYSQKKIACENILMAEYRKNDFPITIVRPSHTYGKTSIPAAINSSKAPWTLIDRMRKGKKILVHGDGSSLWTMTHNSDFAKAFIGLIGNIQAVGHAFQITSDESLNWNQIYKALAAAAGVDNPKLVHVASRKIAEYNDIYIGKLLGDKAASVVFDNSKIKRFVPSFKAIVPFAEGVKDSINWYDSHPELQRIDQDWNDLMDKIIEENESKYSNL</sequence>
<evidence type="ECO:0000256" key="1">
    <source>
        <dbReference type="ARBA" id="ARBA00007637"/>
    </source>
</evidence>
<dbReference type="Gene3D" id="3.40.50.720">
    <property type="entry name" value="NAD(P)-binding Rossmann-like Domain"/>
    <property type="match status" value="1"/>
</dbReference>
<dbReference type="EMBL" id="SOEF01000002">
    <property type="protein sequence ID" value="TDX47977.1"/>
    <property type="molecule type" value="Genomic_DNA"/>
</dbReference>
<dbReference type="CDD" id="cd05265">
    <property type="entry name" value="SDR_a1"/>
    <property type="match status" value="1"/>
</dbReference>
<dbReference type="RefSeq" id="WP_089655222.1">
    <property type="nucleotide sequence ID" value="NZ_FMYT01000062.1"/>
</dbReference>